<evidence type="ECO:0000256" key="5">
    <source>
        <dbReference type="ARBA" id="ARBA00022989"/>
    </source>
</evidence>
<name>A0A841GP37_9GAMM</name>
<dbReference type="PANTHER" id="PTHR30462:SF2">
    <property type="entry name" value="INTERMEMBRANE TRANSPORT PROTEIN PQIB"/>
    <property type="match status" value="1"/>
</dbReference>
<dbReference type="EMBL" id="JACHGR010000010">
    <property type="protein sequence ID" value="MBB6056881.1"/>
    <property type="molecule type" value="Genomic_DNA"/>
</dbReference>
<keyword evidence="5 8" id="KW-1133">Transmembrane helix</keyword>
<keyword evidence="3" id="KW-0997">Cell inner membrane</keyword>
<evidence type="ECO:0000259" key="9">
    <source>
        <dbReference type="Pfam" id="PF02470"/>
    </source>
</evidence>
<evidence type="ECO:0000256" key="4">
    <source>
        <dbReference type="ARBA" id="ARBA00022692"/>
    </source>
</evidence>
<protein>
    <submittedName>
        <fullName evidence="10">Paraquat-inducible protein B</fullName>
    </submittedName>
</protein>
<gene>
    <name evidence="10" type="ORF">HNR75_002828</name>
</gene>
<dbReference type="InterPro" id="IPR003399">
    <property type="entry name" value="Mce/MlaD"/>
</dbReference>
<evidence type="ECO:0000256" key="7">
    <source>
        <dbReference type="SAM" id="MobiDB-lite"/>
    </source>
</evidence>
<dbReference type="AlphaFoldDB" id="A0A841GP37"/>
<evidence type="ECO:0000256" key="2">
    <source>
        <dbReference type="ARBA" id="ARBA00022475"/>
    </source>
</evidence>
<feature type="region of interest" description="Disordered" evidence="7">
    <location>
        <begin position="523"/>
        <end position="545"/>
    </location>
</feature>
<feature type="domain" description="Mce/MlaD" evidence="9">
    <location>
        <begin position="155"/>
        <end position="216"/>
    </location>
</feature>
<feature type="transmembrane region" description="Helical" evidence="8">
    <location>
        <begin position="17"/>
        <end position="36"/>
    </location>
</feature>
<dbReference type="PANTHER" id="PTHR30462">
    <property type="entry name" value="INTERMEMBRANE TRANSPORT PROTEIN PQIB-RELATED"/>
    <property type="match status" value="1"/>
</dbReference>
<keyword evidence="6 8" id="KW-0472">Membrane</keyword>
<dbReference type="NCBIfam" id="NF008070">
    <property type="entry name" value="PRK10807.1"/>
    <property type="match status" value="1"/>
</dbReference>
<dbReference type="Pfam" id="PF02470">
    <property type="entry name" value="MlaD"/>
    <property type="match status" value="3"/>
</dbReference>
<feature type="domain" description="Mce/MlaD" evidence="9">
    <location>
        <begin position="283"/>
        <end position="388"/>
    </location>
</feature>
<dbReference type="GO" id="GO:0005886">
    <property type="term" value="C:plasma membrane"/>
    <property type="evidence" value="ECO:0007669"/>
    <property type="project" value="UniProtKB-SubCell"/>
</dbReference>
<evidence type="ECO:0000313" key="10">
    <source>
        <dbReference type="EMBL" id="MBB6056881.1"/>
    </source>
</evidence>
<keyword evidence="11" id="KW-1185">Reference proteome</keyword>
<proteinExistence type="predicted"/>
<dbReference type="RefSeq" id="WP_188027598.1">
    <property type="nucleotide sequence ID" value="NZ_JACHGR010000010.1"/>
</dbReference>
<accession>A0A841GP37</accession>
<evidence type="ECO:0000256" key="3">
    <source>
        <dbReference type="ARBA" id="ARBA00022519"/>
    </source>
</evidence>
<keyword evidence="4 8" id="KW-0812">Transmembrane</keyword>
<sequence length="545" mass="60364">MPNNYANIKKLQRISPIWLIPIVAACIGLWMVVTTISHQGPLITLELDNAEGIEPGKTPIKVRSVEIGKVQTVTLDDDLRHVIVTAQMNVEAERLLREDTRFWVVKPRVGKSGISGLNTLLSGSYLELQPGKSKESKLEFTVLDTPPVTPTNAPGLRIELSSEQDSALSIGDPVLYRGFTVGRVEQAEFKSDTRQMSYQLFIQAPYDALVTSNTRFWLNRGIQLQAATDGIKIKTGTLETILSGGVSFSVPPGWELGQPVKSYRSFNLYTDEDSSTIRRYQDKVDYILLFDESVRGLNPGAPVEYRGIQVGSVLAVPFSVPGNDLLTARSRQIPVLIRIEPGRIRSDMDKDQLPNWEKEFTTAVRQGLRASLRSGNLLTGALYVDLNFYPDLPKTTGLGELANYRTLPTAPGGLARIEQQVVQLLNKLNQLDIEQVLTNAQTMLTETEAAMANVRQVSASMDKIATQQSTQQLPAELQKTLAEMQKTLQGLSANSPAYGELNRSIQSLNRVLREVQPMARTLNEKPNALLFQPDADNDPEPRKAK</sequence>
<evidence type="ECO:0000256" key="6">
    <source>
        <dbReference type="ARBA" id="ARBA00023136"/>
    </source>
</evidence>
<organism evidence="10 11">
    <name type="scientific">Tolumonas osonensis</name>
    <dbReference type="NCBI Taxonomy" id="675874"/>
    <lineage>
        <taxon>Bacteria</taxon>
        <taxon>Pseudomonadati</taxon>
        <taxon>Pseudomonadota</taxon>
        <taxon>Gammaproteobacteria</taxon>
        <taxon>Aeromonadales</taxon>
        <taxon>Aeromonadaceae</taxon>
        <taxon>Tolumonas</taxon>
    </lineage>
</organism>
<evidence type="ECO:0000313" key="11">
    <source>
        <dbReference type="Proteomes" id="UP000585721"/>
    </source>
</evidence>
<comment type="caution">
    <text evidence="10">The sequence shown here is derived from an EMBL/GenBank/DDBJ whole genome shotgun (WGS) entry which is preliminary data.</text>
</comment>
<reference evidence="10 11" key="1">
    <citation type="submission" date="2020-08" db="EMBL/GenBank/DDBJ databases">
        <title>Genomic Encyclopedia of Type Strains, Phase IV (KMG-IV): sequencing the most valuable type-strain genomes for metagenomic binning, comparative biology and taxonomic classification.</title>
        <authorList>
            <person name="Goeker M."/>
        </authorList>
    </citation>
    <scope>NUCLEOTIDE SEQUENCE [LARGE SCALE GENOMIC DNA]</scope>
    <source>
        <strain evidence="10 11">DSM 22975</strain>
    </source>
</reference>
<feature type="domain" description="Mce/MlaD" evidence="9">
    <location>
        <begin position="40"/>
        <end position="131"/>
    </location>
</feature>
<evidence type="ECO:0000256" key="1">
    <source>
        <dbReference type="ARBA" id="ARBA00004533"/>
    </source>
</evidence>
<keyword evidence="2" id="KW-1003">Cell membrane</keyword>
<evidence type="ECO:0000256" key="8">
    <source>
        <dbReference type="SAM" id="Phobius"/>
    </source>
</evidence>
<dbReference type="InterPro" id="IPR051800">
    <property type="entry name" value="PqiA-PqiB_transport"/>
</dbReference>
<dbReference type="Proteomes" id="UP000585721">
    <property type="component" value="Unassembled WGS sequence"/>
</dbReference>
<comment type="subcellular location">
    <subcellularLocation>
        <location evidence="1">Cell inner membrane</location>
    </subcellularLocation>
</comment>